<keyword evidence="2" id="KW-1185">Reference proteome</keyword>
<protein>
    <submittedName>
        <fullName evidence="1">Helix-turn-helix domain-containing protein</fullName>
    </submittedName>
</protein>
<dbReference type="EMBL" id="JAHOPB010000002">
    <property type="protein sequence ID" value="MBU8875870.1"/>
    <property type="molecule type" value="Genomic_DNA"/>
</dbReference>
<gene>
    <name evidence="1" type="ORF">KQ910_19010</name>
</gene>
<sequence length="165" mass="18696">MAPRRINPRLAKLHRNYTAEEVASLLDVNRQTVWKWLKIGLKAIDGRRPILIMGEELRRFLYERRAKRKRPTPPGMIYCLGCREPRSPAGNMVDFIPLSPTTGNLQGICPTCESMLYRRINLGRIEDVRGNLDVTFTQPGPRITDCANPSVNHYSDNPGTAHADA</sequence>
<organism evidence="1 2">
    <name type="scientific">Reyranella humidisoli</name>
    <dbReference type="NCBI Taxonomy" id="2849149"/>
    <lineage>
        <taxon>Bacteria</taxon>
        <taxon>Pseudomonadati</taxon>
        <taxon>Pseudomonadota</taxon>
        <taxon>Alphaproteobacteria</taxon>
        <taxon>Hyphomicrobiales</taxon>
        <taxon>Reyranellaceae</taxon>
        <taxon>Reyranella</taxon>
    </lineage>
</organism>
<comment type="caution">
    <text evidence="1">The sequence shown here is derived from an EMBL/GenBank/DDBJ whole genome shotgun (WGS) entry which is preliminary data.</text>
</comment>
<dbReference type="Proteomes" id="UP000727907">
    <property type="component" value="Unassembled WGS sequence"/>
</dbReference>
<accession>A0ABS6IPD2</accession>
<dbReference type="RefSeq" id="WP_216964232.1">
    <property type="nucleotide sequence ID" value="NZ_JAHOPB010000002.1"/>
</dbReference>
<name>A0ABS6IPD2_9HYPH</name>
<proteinExistence type="predicted"/>
<evidence type="ECO:0000313" key="1">
    <source>
        <dbReference type="EMBL" id="MBU8875870.1"/>
    </source>
</evidence>
<reference evidence="1 2" key="1">
    <citation type="submission" date="2021-06" db="EMBL/GenBank/DDBJ databases">
        <authorList>
            <person name="Lee D.H."/>
        </authorList>
    </citation>
    <scope>NUCLEOTIDE SEQUENCE [LARGE SCALE GENOMIC DNA]</scope>
    <source>
        <strain evidence="1 2">MMS21-HV4-11</strain>
    </source>
</reference>
<evidence type="ECO:0000313" key="2">
    <source>
        <dbReference type="Proteomes" id="UP000727907"/>
    </source>
</evidence>